<comment type="caution">
    <text evidence="1">The sequence shown here is derived from an EMBL/GenBank/DDBJ whole genome shotgun (WGS) entry which is preliminary data.</text>
</comment>
<reference evidence="1" key="1">
    <citation type="journal article" date="2021" name="Environ. Microbiol.">
        <title>Gene family expansions and transcriptome signatures uncover fungal adaptations to wood decay.</title>
        <authorList>
            <person name="Hage H."/>
            <person name="Miyauchi S."/>
            <person name="Viragh M."/>
            <person name="Drula E."/>
            <person name="Min B."/>
            <person name="Chaduli D."/>
            <person name="Navarro D."/>
            <person name="Favel A."/>
            <person name="Norest M."/>
            <person name="Lesage-Meessen L."/>
            <person name="Balint B."/>
            <person name="Merenyi Z."/>
            <person name="de Eugenio L."/>
            <person name="Morin E."/>
            <person name="Martinez A.T."/>
            <person name="Baldrian P."/>
            <person name="Stursova M."/>
            <person name="Martinez M.J."/>
            <person name="Novotny C."/>
            <person name="Magnuson J.K."/>
            <person name="Spatafora J.W."/>
            <person name="Maurice S."/>
            <person name="Pangilinan J."/>
            <person name="Andreopoulos W."/>
            <person name="LaButti K."/>
            <person name="Hundley H."/>
            <person name="Na H."/>
            <person name="Kuo A."/>
            <person name="Barry K."/>
            <person name="Lipzen A."/>
            <person name="Henrissat B."/>
            <person name="Riley R."/>
            <person name="Ahrendt S."/>
            <person name="Nagy L.G."/>
            <person name="Grigoriev I.V."/>
            <person name="Martin F."/>
            <person name="Rosso M.N."/>
        </authorList>
    </citation>
    <scope>NUCLEOTIDE SEQUENCE</scope>
    <source>
        <strain evidence="1">CBS 384.51</strain>
    </source>
</reference>
<name>A0ACB8TPG4_9APHY</name>
<keyword evidence="2" id="KW-1185">Reference proteome</keyword>
<protein>
    <submittedName>
        <fullName evidence="1">Uncharacterized protein</fullName>
    </submittedName>
</protein>
<feature type="non-terminal residue" evidence="1">
    <location>
        <position position="245"/>
    </location>
</feature>
<sequence length="245" mass="29192">MYLLNHPDHYTSHTFQRFYWKPYVNENKNGFVGISPVLDYIYRPEKYENVSLYNWIRTVNKTKINTSSTKKASTQQTNEWNTAMDLSLIDTSDEENSFTDNSDMSDKENSSDSDLDSLSNLKSSQKYDRNNKSQSVDLEYYRYSDFLPEHPQYKTHKVQVVPEEKAKVPDFIGLLPRHDCGNREEYCMTMLTFFKPWRVGQDLKLPDQTWDNEFECYDFSQKDRDVMKYFNLRYECNDARDDFSA</sequence>
<evidence type="ECO:0000313" key="1">
    <source>
        <dbReference type="EMBL" id="KAI0083664.1"/>
    </source>
</evidence>
<proteinExistence type="predicted"/>
<gene>
    <name evidence="1" type="ORF">BDY19DRAFT_899978</name>
</gene>
<accession>A0ACB8TPG4</accession>
<organism evidence="1 2">
    <name type="scientific">Irpex rosettiformis</name>
    <dbReference type="NCBI Taxonomy" id="378272"/>
    <lineage>
        <taxon>Eukaryota</taxon>
        <taxon>Fungi</taxon>
        <taxon>Dikarya</taxon>
        <taxon>Basidiomycota</taxon>
        <taxon>Agaricomycotina</taxon>
        <taxon>Agaricomycetes</taxon>
        <taxon>Polyporales</taxon>
        <taxon>Irpicaceae</taxon>
        <taxon>Irpex</taxon>
    </lineage>
</organism>
<dbReference type="Proteomes" id="UP001055072">
    <property type="component" value="Unassembled WGS sequence"/>
</dbReference>
<evidence type="ECO:0000313" key="2">
    <source>
        <dbReference type="Proteomes" id="UP001055072"/>
    </source>
</evidence>
<dbReference type="EMBL" id="MU274957">
    <property type="protein sequence ID" value="KAI0083664.1"/>
    <property type="molecule type" value="Genomic_DNA"/>
</dbReference>